<comment type="catalytic activity">
    <reaction evidence="7">
        <text>protoporphyrinogen IX + 3 a ubiquinone = protoporphyrin IX + 3 a ubiquinol</text>
        <dbReference type="Rhea" id="RHEA:63936"/>
        <dbReference type="Rhea" id="RHEA-COMP:9565"/>
        <dbReference type="Rhea" id="RHEA-COMP:9566"/>
        <dbReference type="ChEBI" id="CHEBI:16389"/>
        <dbReference type="ChEBI" id="CHEBI:17976"/>
        <dbReference type="ChEBI" id="CHEBI:57306"/>
        <dbReference type="ChEBI" id="CHEBI:57307"/>
    </reaction>
</comment>
<dbReference type="AlphaFoldDB" id="A0A347TMI7"/>
<comment type="subcellular location">
    <subcellularLocation>
        <location evidence="7">Cell membrane</location>
        <topology evidence="7">Peripheral membrane protein</topology>
    </subcellularLocation>
</comment>
<dbReference type="GO" id="GO:0010181">
    <property type="term" value="F:FMN binding"/>
    <property type="evidence" value="ECO:0007669"/>
    <property type="project" value="UniProtKB-UniRule"/>
</dbReference>
<evidence type="ECO:0000313" key="9">
    <source>
        <dbReference type="EMBL" id="AXX87815.1"/>
    </source>
</evidence>
<dbReference type="Proteomes" id="UP000224740">
    <property type="component" value="Unassembled WGS sequence"/>
</dbReference>
<dbReference type="Proteomes" id="UP000264693">
    <property type="component" value="Chromosome"/>
</dbReference>
<reference evidence="10" key="2">
    <citation type="submission" date="2017-09" db="EMBL/GenBank/DDBJ databases">
        <authorList>
            <person name="Perez-Cataluna A."/>
            <person name="Figueras M.J."/>
            <person name="Salas-Masso N."/>
        </authorList>
    </citation>
    <scope>NUCLEOTIDE SEQUENCE</scope>
    <source>
        <strain evidence="10">CECT 7727</strain>
    </source>
</reference>
<dbReference type="GO" id="GO:0005886">
    <property type="term" value="C:plasma membrane"/>
    <property type="evidence" value="ECO:0007669"/>
    <property type="project" value="UniProtKB-SubCell"/>
</dbReference>
<dbReference type="SUPFAM" id="SSF52218">
    <property type="entry name" value="Flavoproteins"/>
    <property type="match status" value="1"/>
</dbReference>
<dbReference type="EMBL" id="NXAO01000005">
    <property type="protein sequence ID" value="PHO16498.1"/>
    <property type="molecule type" value="Genomic_DNA"/>
</dbReference>
<comment type="pathway">
    <text evidence="7">Porphyrin-containing compound metabolism; protoporphyrin-IX biosynthesis; protoporphyrin-IX from protoporphyrinogen-IX: step 1/1.</text>
</comment>
<organism evidence="9 12">
    <name type="scientific">Malaciobacter marinus</name>
    <dbReference type="NCBI Taxonomy" id="505249"/>
    <lineage>
        <taxon>Bacteria</taxon>
        <taxon>Pseudomonadati</taxon>
        <taxon>Campylobacterota</taxon>
        <taxon>Epsilonproteobacteria</taxon>
        <taxon>Campylobacterales</taxon>
        <taxon>Arcobacteraceae</taxon>
        <taxon>Malaciobacter</taxon>
    </lineage>
</organism>
<keyword evidence="6 7" id="KW-0627">Porphyrin biosynthesis</keyword>
<evidence type="ECO:0000256" key="4">
    <source>
        <dbReference type="ARBA" id="ARBA00023002"/>
    </source>
</evidence>
<accession>A0A347TMI7</accession>
<dbReference type="InterPro" id="IPR044264">
    <property type="entry name" value="HemG"/>
</dbReference>
<keyword evidence="1 7" id="KW-0285">Flavoprotein</keyword>
<dbReference type="RefSeq" id="WP_099309961.1">
    <property type="nucleotide sequence ID" value="NZ_CP032101.1"/>
</dbReference>
<evidence type="ECO:0000313" key="10">
    <source>
        <dbReference type="EMBL" id="PHO16498.1"/>
    </source>
</evidence>
<evidence type="ECO:0000256" key="7">
    <source>
        <dbReference type="HAMAP-Rule" id="MF_00853"/>
    </source>
</evidence>
<evidence type="ECO:0000313" key="12">
    <source>
        <dbReference type="Proteomes" id="UP000264693"/>
    </source>
</evidence>
<dbReference type="PANTHER" id="PTHR38030:SF2">
    <property type="entry name" value="PROTOPORPHYRINOGEN IX DEHYDROGENASE [QUINONE]"/>
    <property type="match status" value="1"/>
</dbReference>
<dbReference type="InterPro" id="IPR052200">
    <property type="entry name" value="Protoporphyrinogen_IX_DH"/>
</dbReference>
<evidence type="ECO:0000256" key="3">
    <source>
        <dbReference type="ARBA" id="ARBA00022741"/>
    </source>
</evidence>
<sequence>MEKIIIVYSTTDNYTIKICNKIKDVIEQKSNSVTLLSIDSEKINLNQFDKIIIGASIRYGKHNKKVYEFIKKNQEILEEKKNAFFSVNIVARKPNKNTPETNPYLVKFLKQISWKPKNLAVFGGKLDYQKYGVFNRQMIRFIMWLTKGDTDPKSVIEYTNWDEVDSFANLICKM</sequence>
<keyword evidence="7" id="KW-1003">Cell membrane</keyword>
<proteinExistence type="inferred from homology"/>
<dbReference type="UniPathway" id="UPA00251">
    <property type="reaction ID" value="UER00324"/>
</dbReference>
<gene>
    <name evidence="7 9" type="primary">hemG</name>
    <name evidence="9" type="ORF">AMRN_2100</name>
    <name evidence="10" type="ORF">CPH92_01055</name>
</gene>
<dbReference type="GO" id="GO:0004729">
    <property type="term" value="F:oxygen-dependent protoporphyrinogen oxidase activity"/>
    <property type="evidence" value="ECO:0007669"/>
    <property type="project" value="InterPro"/>
</dbReference>
<keyword evidence="5" id="KW-0472">Membrane</keyword>
<dbReference type="EMBL" id="CP032101">
    <property type="protein sequence ID" value="AXX87815.1"/>
    <property type="molecule type" value="Genomic_DNA"/>
</dbReference>
<comment type="similarity">
    <text evidence="7">Belongs to the HemG family.</text>
</comment>
<comment type="catalytic activity">
    <reaction evidence="7">
        <text>protoporphyrinogen IX + 3 a quinone = protoporphyrin IX + 3 a quinol</text>
        <dbReference type="Rhea" id="RHEA:65032"/>
        <dbReference type="ChEBI" id="CHEBI:24646"/>
        <dbReference type="ChEBI" id="CHEBI:57306"/>
        <dbReference type="ChEBI" id="CHEBI:57307"/>
        <dbReference type="ChEBI" id="CHEBI:132124"/>
        <dbReference type="EC" id="1.3.5.3"/>
    </reaction>
</comment>
<protein>
    <recommendedName>
        <fullName evidence="7">Protoporphyrinogen IX dehydrogenase [quinone]</fullName>
        <ecNumber evidence="7">1.3.5.3</ecNumber>
    </recommendedName>
    <alternativeName>
        <fullName evidence="7">Protoporphyrinogen IX dehydrogenase [menaquinone]</fullName>
    </alternativeName>
    <alternativeName>
        <fullName evidence="7">Protoporphyrinogen IX dehydrogenase [ubiquinone]</fullName>
    </alternativeName>
    <alternativeName>
        <fullName evidence="7">Protoporphyrinogen oxidase</fullName>
        <shortName evidence="7">PPO</shortName>
    </alternativeName>
</protein>
<comment type="cofactor">
    <cofactor evidence="7">
        <name>FMN</name>
        <dbReference type="ChEBI" id="CHEBI:58210"/>
    </cofactor>
    <text evidence="7">Binds 1 FMN non-covalently per subunit.</text>
</comment>
<reference evidence="11" key="1">
    <citation type="submission" date="2017-09" db="EMBL/GenBank/DDBJ databases">
        <title>Arcobacter canalis sp. nov., a new species isolated from a water canal contaminated with urban sewage.</title>
        <authorList>
            <person name="Perez-Cataluna A."/>
            <person name="Salas-Masso N."/>
            <person name="Figueras M.J."/>
        </authorList>
    </citation>
    <scope>NUCLEOTIDE SEQUENCE [LARGE SCALE GENOMIC DNA]</scope>
    <source>
        <strain evidence="11">CECT 7727</strain>
    </source>
</reference>
<comment type="catalytic activity">
    <reaction evidence="7">
        <text>protoporphyrinogen IX + 3 a menaquinone = protoporphyrin IX + 3 a menaquinol</text>
        <dbReference type="Rhea" id="RHEA:27409"/>
        <dbReference type="Rhea" id="RHEA-COMP:9537"/>
        <dbReference type="Rhea" id="RHEA-COMP:9539"/>
        <dbReference type="ChEBI" id="CHEBI:16374"/>
        <dbReference type="ChEBI" id="CHEBI:18151"/>
        <dbReference type="ChEBI" id="CHEBI:57306"/>
        <dbReference type="ChEBI" id="CHEBI:57307"/>
        <dbReference type="EC" id="1.3.5.3"/>
    </reaction>
</comment>
<evidence type="ECO:0000256" key="5">
    <source>
        <dbReference type="ARBA" id="ARBA00023136"/>
    </source>
</evidence>
<dbReference type="EC" id="1.3.5.3" evidence="7"/>
<keyword evidence="11" id="KW-1185">Reference proteome</keyword>
<evidence type="ECO:0000256" key="2">
    <source>
        <dbReference type="ARBA" id="ARBA00022643"/>
    </source>
</evidence>
<evidence type="ECO:0000259" key="8">
    <source>
        <dbReference type="Pfam" id="PF12724"/>
    </source>
</evidence>
<dbReference type="InterPro" id="IPR026816">
    <property type="entry name" value="Flavodoxin_dom"/>
</dbReference>
<evidence type="ECO:0000256" key="1">
    <source>
        <dbReference type="ARBA" id="ARBA00022630"/>
    </source>
</evidence>
<dbReference type="NCBIfam" id="NF008316">
    <property type="entry name" value="PRK11104.1"/>
    <property type="match status" value="1"/>
</dbReference>
<evidence type="ECO:0000313" key="11">
    <source>
        <dbReference type="Proteomes" id="UP000224740"/>
    </source>
</evidence>
<dbReference type="PANTHER" id="PTHR38030">
    <property type="entry name" value="PROTOPORPHYRINOGEN IX DEHYDROGENASE [MENAQUINONE]"/>
    <property type="match status" value="1"/>
</dbReference>
<evidence type="ECO:0000256" key="6">
    <source>
        <dbReference type="ARBA" id="ARBA00023244"/>
    </source>
</evidence>
<reference evidence="9 12" key="3">
    <citation type="submission" date="2018-08" db="EMBL/GenBank/DDBJ databases">
        <title>Complete genome of the Arcobacter marinus type strain JCM 15502.</title>
        <authorList>
            <person name="Miller W.G."/>
            <person name="Yee E."/>
            <person name="Huynh S."/>
            <person name="Parker C.T."/>
        </authorList>
    </citation>
    <scope>NUCLEOTIDE SEQUENCE [LARGE SCALE GENOMIC DNA]</scope>
    <source>
        <strain evidence="9 12">JCM 15502</strain>
    </source>
</reference>
<feature type="domain" description="Flavodoxin" evidence="8">
    <location>
        <begin position="5"/>
        <end position="152"/>
    </location>
</feature>
<keyword evidence="3 7" id="KW-0547">Nucleotide-binding</keyword>
<dbReference type="GO" id="GO:0006782">
    <property type="term" value="P:protoporphyrinogen IX biosynthetic process"/>
    <property type="evidence" value="ECO:0007669"/>
    <property type="project" value="UniProtKB-UniRule"/>
</dbReference>
<comment type="function">
    <text evidence="7">Catalyzes the 6-electron oxidation of protoporphyrinogen IX to form protoporphyrin IX; under anaerobic conditions uses menaquinone as an electron acceptor, under aerobic conditions uses ubiquinone as an electron acceptor.</text>
</comment>
<dbReference type="InterPro" id="IPR029039">
    <property type="entry name" value="Flavoprotein-like_sf"/>
</dbReference>
<dbReference type="Pfam" id="PF12724">
    <property type="entry name" value="Flavodoxin_5"/>
    <property type="match status" value="1"/>
</dbReference>
<keyword evidence="2 7" id="KW-0288">FMN</keyword>
<name>A0A347TMI7_9BACT</name>
<dbReference type="GO" id="GO:0070819">
    <property type="term" value="F:menaquinone-dependent protoporphyrinogen oxidase activity"/>
    <property type="evidence" value="ECO:0007669"/>
    <property type="project" value="UniProtKB-UniRule"/>
</dbReference>
<dbReference type="KEGG" id="amar:AMRN_2100"/>
<dbReference type="HAMAP" id="MF_00853">
    <property type="entry name" value="HemG"/>
    <property type="match status" value="1"/>
</dbReference>
<dbReference type="Gene3D" id="3.40.50.360">
    <property type="match status" value="1"/>
</dbReference>
<keyword evidence="4 7" id="KW-0560">Oxidoreductase</keyword>